<feature type="region of interest" description="Disordered" evidence="1">
    <location>
        <begin position="248"/>
        <end position="268"/>
    </location>
</feature>
<dbReference type="EMBL" id="FODV01000004">
    <property type="protein sequence ID" value="SEO65955.1"/>
    <property type="molecule type" value="Genomic_DNA"/>
</dbReference>
<organism evidence="2 3">
    <name type="scientific">Halogranum amylolyticum</name>
    <dbReference type="NCBI Taxonomy" id="660520"/>
    <lineage>
        <taxon>Archaea</taxon>
        <taxon>Methanobacteriati</taxon>
        <taxon>Methanobacteriota</taxon>
        <taxon>Stenosarchaea group</taxon>
        <taxon>Halobacteria</taxon>
        <taxon>Halobacteriales</taxon>
        <taxon>Haloferacaceae</taxon>
    </lineage>
</organism>
<dbReference type="OrthoDB" id="121941at2157"/>
<dbReference type="Proteomes" id="UP000199126">
    <property type="component" value="Unassembled WGS sequence"/>
</dbReference>
<evidence type="ECO:0000313" key="2">
    <source>
        <dbReference type="EMBL" id="SEO65955.1"/>
    </source>
</evidence>
<dbReference type="InterPro" id="IPR013783">
    <property type="entry name" value="Ig-like_fold"/>
</dbReference>
<dbReference type="SUPFAM" id="SSF49373">
    <property type="entry name" value="Invasin/intimin cell-adhesion fragments"/>
    <property type="match status" value="1"/>
</dbReference>
<dbReference type="AlphaFoldDB" id="A0A1H8RHS0"/>
<evidence type="ECO:0000256" key="1">
    <source>
        <dbReference type="SAM" id="MobiDB-lite"/>
    </source>
</evidence>
<evidence type="ECO:0008006" key="4">
    <source>
        <dbReference type="Google" id="ProtNLM"/>
    </source>
</evidence>
<keyword evidence="3" id="KW-1185">Reference proteome</keyword>
<gene>
    <name evidence="2" type="ORF">SAMN04487948_10429</name>
</gene>
<sequence length="400" mass="41979">MTVYENGALYNEFSVTNRVPQSGQTLVDGRRISLVVVDGDLSRSQTGTLGVDVRPTSVSDRTVTVEAEGGPLTVAVASTLSEETWRDQLLDGEYDENGPDAANGEPDDGRYVVDVTKTDGVVELTLESGYDYELNLAKVGVGTDVAEPTPTYLTGVDGETVSENGERRVVAEVRDEFDNPVSGVTVNASVDGPGTVTSTAVSGSDGRAAFTYTPEDVDGQRSATVTAAVGASLGAKERVEFDLSVVDSDGSGGGSGRGAEINPGDPGSVVQRGATIENGGRVAVTLENTDGERRRVVEAVRFNFYSQDSQGGAGTDPPTRAVFGDGEATLPVRGAYRDVSVPLEAGGNRTLSFAFDDRQGQRHRVDEGDFFVFSVLYDDGDAATYFVAPEKRIDSGGNGN</sequence>
<accession>A0A1H8RHS0</accession>
<dbReference type="RefSeq" id="WP_089823117.1">
    <property type="nucleotide sequence ID" value="NZ_FODV01000004.1"/>
</dbReference>
<protein>
    <recommendedName>
        <fullName evidence="4">Big-1 domain-containing protein</fullName>
    </recommendedName>
</protein>
<dbReference type="Gene3D" id="2.60.40.10">
    <property type="entry name" value="Immunoglobulins"/>
    <property type="match status" value="1"/>
</dbReference>
<dbReference type="InterPro" id="IPR008964">
    <property type="entry name" value="Invasin/intimin_cell_adhesion"/>
</dbReference>
<evidence type="ECO:0000313" key="3">
    <source>
        <dbReference type="Proteomes" id="UP000199126"/>
    </source>
</evidence>
<name>A0A1H8RHS0_9EURY</name>
<reference evidence="3" key="1">
    <citation type="submission" date="2016-10" db="EMBL/GenBank/DDBJ databases">
        <authorList>
            <person name="Varghese N."/>
            <person name="Submissions S."/>
        </authorList>
    </citation>
    <scope>NUCLEOTIDE SEQUENCE [LARGE SCALE GENOMIC DNA]</scope>
    <source>
        <strain evidence="3">CGMCC 1.10121</strain>
    </source>
</reference>
<proteinExistence type="predicted"/>